<keyword evidence="1" id="KW-0472">Membrane</keyword>
<keyword evidence="3" id="KW-1185">Reference proteome</keyword>
<feature type="transmembrane region" description="Helical" evidence="1">
    <location>
        <begin position="304"/>
        <end position="324"/>
    </location>
</feature>
<evidence type="ECO:0000256" key="1">
    <source>
        <dbReference type="SAM" id="Phobius"/>
    </source>
</evidence>
<proteinExistence type="predicted"/>
<sequence>MTTRSAAAPLPGTRARVQAVRHRYARRGGRSPVRSHTYTLYLVSLFGVFYLVPIVHAAGTSPALVPVGSPPAATAVGCALTVVVCWGAQLAGGFWGPLVLQPFLLHVYMSTDMPPTSYLGAVTRRRLACAGTAVLVPVCAAVYLVTDLFDHLETALPGLAAAVGLGALAAVAWLWGQVRAVADNLVLAAGAGIAALTVAAVSRADPDGGGGLWLLAGVLAAAAGVLGRVAFRSIRTVGLPRLARESARAFEALAYAWTGTLHHALDLYRPEPRGLTSALFRPDGRLRGHLAQGAARALRTRGRAAGAVVSLPAGGALAVLGATGPEGGPALLACLTGAVCVYLGSGWVGETWRGLRDELTLAPLLGEWWGGVFARTLAWPAVAVTAGTALGGGLVLLARWPLAAEQPVEAFLLVTGLVVLVLGARFLREMKTQLPLGLLLPIVTPFGDLSGLLLVAWQFDGIVTVVTGAAVMDSLPSAPGAAALALGTAGCCVVMGLRRVGWAHRGLFSRLRRA</sequence>
<feature type="transmembrane region" description="Helical" evidence="1">
    <location>
        <begin position="477"/>
        <end position="497"/>
    </location>
</feature>
<feature type="transmembrane region" description="Helical" evidence="1">
    <location>
        <begin position="410"/>
        <end position="427"/>
    </location>
</feature>
<reference evidence="2 3" key="1">
    <citation type="submission" date="2017-09" db="EMBL/GenBank/DDBJ databases">
        <authorList>
            <person name="Lee N."/>
            <person name="Cho B.-K."/>
        </authorList>
    </citation>
    <scope>NUCLEOTIDE SEQUENCE [LARGE SCALE GENOMIC DNA]</scope>
    <source>
        <strain evidence="2 3">ATCC 12769</strain>
    </source>
</reference>
<accession>A0A5J6FGX9</accession>
<feature type="transmembrane region" description="Helical" evidence="1">
    <location>
        <begin position="210"/>
        <end position="231"/>
    </location>
</feature>
<evidence type="ECO:0000313" key="2">
    <source>
        <dbReference type="EMBL" id="QEU75658.1"/>
    </source>
</evidence>
<dbReference type="KEGG" id="snk:CP967_30045"/>
<dbReference type="EMBL" id="CP023702">
    <property type="protein sequence ID" value="QEU75658.1"/>
    <property type="molecule type" value="Genomic_DNA"/>
</dbReference>
<dbReference type="AlphaFoldDB" id="A0A5J6FGX9"/>
<keyword evidence="1" id="KW-0812">Transmembrane</keyword>
<gene>
    <name evidence="2" type="ORF">CP967_30045</name>
</gene>
<name>A0A5J6FGX9_9ACTN</name>
<feature type="transmembrane region" description="Helical" evidence="1">
    <location>
        <begin position="330"/>
        <end position="349"/>
    </location>
</feature>
<protein>
    <submittedName>
        <fullName evidence="2">Uncharacterized protein</fullName>
    </submittedName>
</protein>
<evidence type="ECO:0000313" key="3">
    <source>
        <dbReference type="Proteomes" id="UP000326178"/>
    </source>
</evidence>
<feature type="transmembrane region" description="Helical" evidence="1">
    <location>
        <begin position="377"/>
        <end position="398"/>
    </location>
</feature>
<dbReference type="OrthoDB" id="4141383at2"/>
<dbReference type="Proteomes" id="UP000326178">
    <property type="component" value="Chromosome"/>
</dbReference>
<feature type="transmembrane region" description="Helical" evidence="1">
    <location>
        <begin position="185"/>
        <end position="204"/>
    </location>
</feature>
<feature type="transmembrane region" description="Helical" evidence="1">
    <location>
        <begin position="126"/>
        <end position="146"/>
    </location>
</feature>
<dbReference type="RefSeq" id="WP_150490968.1">
    <property type="nucleotide sequence ID" value="NZ_BMUV01000003.1"/>
</dbReference>
<organism evidence="2 3">
    <name type="scientific">Streptomyces nitrosporeus</name>
    <dbReference type="NCBI Taxonomy" id="28894"/>
    <lineage>
        <taxon>Bacteria</taxon>
        <taxon>Bacillati</taxon>
        <taxon>Actinomycetota</taxon>
        <taxon>Actinomycetes</taxon>
        <taxon>Kitasatosporales</taxon>
        <taxon>Streptomycetaceae</taxon>
        <taxon>Streptomyces</taxon>
    </lineage>
</organism>
<keyword evidence="1" id="KW-1133">Transmembrane helix</keyword>
<feature type="transmembrane region" description="Helical" evidence="1">
    <location>
        <begin position="158"/>
        <end position="176"/>
    </location>
</feature>
<feature type="transmembrane region" description="Helical" evidence="1">
    <location>
        <begin position="38"/>
        <end position="59"/>
    </location>
</feature>
<feature type="transmembrane region" description="Helical" evidence="1">
    <location>
        <begin position="434"/>
        <end position="457"/>
    </location>
</feature>
<feature type="transmembrane region" description="Helical" evidence="1">
    <location>
        <begin position="79"/>
        <end position="105"/>
    </location>
</feature>